<organism evidence="2 3">
    <name type="scientific">Mycobacterium timonense</name>
    <dbReference type="NCBI Taxonomy" id="701043"/>
    <lineage>
        <taxon>Bacteria</taxon>
        <taxon>Bacillati</taxon>
        <taxon>Actinomycetota</taxon>
        <taxon>Actinomycetes</taxon>
        <taxon>Mycobacteriales</taxon>
        <taxon>Mycobacteriaceae</taxon>
        <taxon>Mycobacterium</taxon>
        <taxon>Mycobacterium avium complex (MAC)</taxon>
    </lineage>
</organism>
<reference evidence="2 3" key="1">
    <citation type="journal article" date="2019" name="Emerg. Microbes Infect.">
        <title>Comprehensive subspecies identification of 175 nontuberculous mycobacteria species based on 7547 genomic profiles.</title>
        <authorList>
            <person name="Matsumoto Y."/>
            <person name="Kinjo T."/>
            <person name="Motooka D."/>
            <person name="Nabeya D."/>
            <person name="Jung N."/>
            <person name="Uechi K."/>
            <person name="Horii T."/>
            <person name="Iida T."/>
            <person name="Fujita J."/>
            <person name="Nakamura S."/>
        </authorList>
    </citation>
    <scope>NUCLEOTIDE SEQUENCE [LARGE SCALE GENOMIC DNA]</scope>
    <source>
        <strain evidence="2 3">JCM 30726</strain>
    </source>
</reference>
<dbReference type="AlphaFoldDB" id="A0A7I9ZA34"/>
<evidence type="ECO:0000313" key="2">
    <source>
        <dbReference type="EMBL" id="GFG97864.1"/>
    </source>
</evidence>
<evidence type="ECO:0000259" key="1">
    <source>
        <dbReference type="Pfam" id="PF07992"/>
    </source>
</evidence>
<dbReference type="SUPFAM" id="SSF51905">
    <property type="entry name" value="FAD/NAD(P)-binding domain"/>
    <property type="match status" value="1"/>
</dbReference>
<name>A0A7I9ZA34_9MYCO</name>
<evidence type="ECO:0000313" key="3">
    <source>
        <dbReference type="Proteomes" id="UP000465301"/>
    </source>
</evidence>
<keyword evidence="3" id="KW-1185">Reference proteome</keyword>
<dbReference type="Proteomes" id="UP000465301">
    <property type="component" value="Unassembled WGS sequence"/>
</dbReference>
<dbReference type="Gene3D" id="3.50.50.60">
    <property type="entry name" value="FAD/NAD(P)-binding domain"/>
    <property type="match status" value="1"/>
</dbReference>
<dbReference type="InterPro" id="IPR036188">
    <property type="entry name" value="FAD/NAD-bd_sf"/>
</dbReference>
<dbReference type="InterPro" id="IPR023753">
    <property type="entry name" value="FAD/NAD-binding_dom"/>
</dbReference>
<protein>
    <recommendedName>
        <fullName evidence="1">FAD/NAD(P)-binding domain-containing protein</fullName>
    </recommendedName>
</protein>
<dbReference type="RefSeq" id="WP_163712623.1">
    <property type="nucleotide sequence ID" value="NZ_BLLA01000001.1"/>
</dbReference>
<feature type="domain" description="FAD/NAD(P)-binding" evidence="1">
    <location>
        <begin position="13"/>
        <end position="222"/>
    </location>
</feature>
<dbReference type="GO" id="GO:0016491">
    <property type="term" value="F:oxidoreductase activity"/>
    <property type="evidence" value="ECO:0007669"/>
    <property type="project" value="InterPro"/>
</dbReference>
<dbReference type="Pfam" id="PF07992">
    <property type="entry name" value="Pyr_redox_2"/>
    <property type="match status" value="1"/>
</dbReference>
<gene>
    <name evidence="2" type="ORF">MTIM_37430</name>
</gene>
<dbReference type="EMBL" id="BLLA01000001">
    <property type="protein sequence ID" value="GFG97864.1"/>
    <property type="molecule type" value="Genomic_DNA"/>
</dbReference>
<comment type="caution">
    <text evidence="2">The sequence shown here is derived from an EMBL/GenBank/DDBJ whole genome shotgun (WGS) entry which is preliminary data.</text>
</comment>
<proteinExistence type="predicted"/>
<sequence length="487" mass="54551">MSAPQCPPAEACDLCVVGAGIAGLNALFAASRYLSNDHRVILIDRRAHVGGMWVDTYPYVRLHQPHPMFTAGNIRWALGKERSYLATKQEVLNHFEHCLDAIRERVQVDDYFGWNFESAEEANGFVRVKCRAPDGRGLVVEAKRLIKAFGLAITPNEPLEVSSRRVHSVSPDYCDVRAGDIGDDDAPVWIIGGGKTAMDTAHALITACPGRPVNLVAGRGTFFSNRDNLFPSGARRWWRGTPLSAVATQISRRYDGTNESAVQDWYRATYGTYLTPQADNFVFGVLSEAENQTISAGLSDLVMDYLVDVVDRDAVTELVFRSGATKAIQPGSWVVNCTGYVKATDERPYEPYVSPGGAIVSVNMRSAILHLPAFMGYFLGHLLLLDKLAELPLYEVDWQELRREAPLAFPYTLFVLAQYNLGLMYDNVPSRVFTDNGLDFDRWYPLPRRAPGIARFMLTHRRERKRQRRVLDTVRERFQIRCGPLGA</sequence>
<accession>A0A7I9ZA34</accession>